<sequence length="569" mass="57917">MTTDRATARALLRTVLRNQRRRTIVGGLLVTSHQVCEALVPLAIGLTIDLAVSTGDPTSMIIAVIGVLGLFAVLAFSAAYGYRTVDTAAYTEAHRLRSDAVHGVLADPARAADRRTGELLSIATSDAVATARVNNNAAVLFAAAAGMIVAIVVLLRVDLVLGLALVIVVPLLLWGVDRLSPWLERRLHAQQQTGGLAAATAAELVAGLRPLRGFGGVGEAIRRYGFASRASLDATRAAATASAVVTGSGLLATGLIMAGTSIAAVMMALAGRITVGELVTVVAMVSFLADPVRTVASCIAGLAAARASAARLAPLLGEPGSAAAAEAATGPLILDGVGEGPVRELGLTVRPGTLTGIAYADPAAATALLGVITGESVPTKGSVTWAGHPAASLPAAELRRNLLAEPHATELLGGSLGEALRTDERPADPAIRTAALAAAGADDVIISLSHGSGDDDPDRMILLDQAANLSGGQRQRVALARALAAGRPVLVLHDPLTAVDAVTEEQVSGRLRDARARITPGAATVVLTTSPALLARCDQVAWLPADGPARVADHDQLLADPGYAAVVLR</sequence>
<dbReference type="InterPro" id="IPR027417">
    <property type="entry name" value="P-loop_NTPase"/>
</dbReference>
<dbReference type="PROSITE" id="PS50893">
    <property type="entry name" value="ABC_TRANSPORTER_2"/>
    <property type="match status" value="1"/>
</dbReference>
<keyword evidence="3 5" id="KW-1133">Transmembrane helix</keyword>
<evidence type="ECO:0000256" key="1">
    <source>
        <dbReference type="ARBA" id="ARBA00004651"/>
    </source>
</evidence>
<comment type="caution">
    <text evidence="8">The sequence shown here is derived from an EMBL/GenBank/DDBJ whole genome shotgun (WGS) entry which is preliminary data.</text>
</comment>
<feature type="domain" description="ABC transporter" evidence="6">
    <location>
        <begin position="327"/>
        <end position="568"/>
    </location>
</feature>
<feature type="transmembrane region" description="Helical" evidence="5">
    <location>
        <begin position="23"/>
        <end position="48"/>
    </location>
</feature>
<keyword evidence="4 5" id="KW-0472">Membrane</keyword>
<keyword evidence="8" id="KW-0067">ATP-binding</keyword>
<feature type="transmembrane region" description="Helical" evidence="5">
    <location>
        <begin position="237"/>
        <end position="258"/>
    </location>
</feature>
<dbReference type="PANTHER" id="PTHR43394">
    <property type="entry name" value="ATP-DEPENDENT PERMEASE MDL1, MITOCHONDRIAL"/>
    <property type="match status" value="1"/>
</dbReference>
<evidence type="ECO:0000259" key="6">
    <source>
        <dbReference type="PROSITE" id="PS50893"/>
    </source>
</evidence>
<dbReference type="InterPro" id="IPR017871">
    <property type="entry name" value="ABC_transporter-like_CS"/>
</dbReference>
<evidence type="ECO:0000256" key="4">
    <source>
        <dbReference type="ARBA" id="ARBA00023136"/>
    </source>
</evidence>
<feature type="domain" description="ABC transmembrane type-1" evidence="7">
    <location>
        <begin position="24"/>
        <end position="304"/>
    </location>
</feature>
<evidence type="ECO:0000256" key="2">
    <source>
        <dbReference type="ARBA" id="ARBA00022692"/>
    </source>
</evidence>
<organism evidence="8 9">
    <name type="scientific">Microlunatus parietis</name>
    <dbReference type="NCBI Taxonomy" id="682979"/>
    <lineage>
        <taxon>Bacteria</taxon>
        <taxon>Bacillati</taxon>
        <taxon>Actinomycetota</taxon>
        <taxon>Actinomycetes</taxon>
        <taxon>Propionibacteriales</taxon>
        <taxon>Propionibacteriaceae</taxon>
        <taxon>Microlunatus</taxon>
    </lineage>
</organism>
<dbReference type="EMBL" id="JACCBU010000001">
    <property type="protein sequence ID" value="NYE72953.1"/>
    <property type="molecule type" value="Genomic_DNA"/>
</dbReference>
<dbReference type="InterPro" id="IPR011527">
    <property type="entry name" value="ABC1_TM_dom"/>
</dbReference>
<feature type="transmembrane region" description="Helical" evidence="5">
    <location>
        <begin position="60"/>
        <end position="82"/>
    </location>
</feature>
<dbReference type="SUPFAM" id="SSF90123">
    <property type="entry name" value="ABC transporter transmembrane region"/>
    <property type="match status" value="1"/>
</dbReference>
<comment type="subcellular location">
    <subcellularLocation>
        <location evidence="1">Cell membrane</location>
        <topology evidence="1">Multi-pass membrane protein</topology>
    </subcellularLocation>
</comment>
<dbReference type="Proteomes" id="UP000569914">
    <property type="component" value="Unassembled WGS sequence"/>
</dbReference>
<dbReference type="PROSITE" id="PS50929">
    <property type="entry name" value="ABC_TM1F"/>
    <property type="match status" value="1"/>
</dbReference>
<evidence type="ECO:0000313" key="9">
    <source>
        <dbReference type="Proteomes" id="UP000569914"/>
    </source>
</evidence>
<dbReference type="GO" id="GO:0016887">
    <property type="term" value="F:ATP hydrolysis activity"/>
    <property type="evidence" value="ECO:0007669"/>
    <property type="project" value="InterPro"/>
</dbReference>
<evidence type="ECO:0000256" key="5">
    <source>
        <dbReference type="SAM" id="Phobius"/>
    </source>
</evidence>
<dbReference type="Pfam" id="PF00005">
    <property type="entry name" value="ABC_tran"/>
    <property type="match status" value="1"/>
</dbReference>
<evidence type="ECO:0000313" key="8">
    <source>
        <dbReference type="EMBL" id="NYE72953.1"/>
    </source>
</evidence>
<dbReference type="Pfam" id="PF00664">
    <property type="entry name" value="ABC_membrane"/>
    <property type="match status" value="1"/>
</dbReference>
<reference evidence="8 9" key="1">
    <citation type="submission" date="2020-07" db="EMBL/GenBank/DDBJ databases">
        <title>Sequencing the genomes of 1000 actinobacteria strains.</title>
        <authorList>
            <person name="Klenk H.-P."/>
        </authorList>
    </citation>
    <scope>NUCLEOTIDE SEQUENCE [LARGE SCALE GENOMIC DNA]</scope>
    <source>
        <strain evidence="8 9">DSM 22083</strain>
    </source>
</reference>
<evidence type="ECO:0000256" key="3">
    <source>
        <dbReference type="ARBA" id="ARBA00022989"/>
    </source>
</evidence>
<dbReference type="GO" id="GO:0005524">
    <property type="term" value="F:ATP binding"/>
    <property type="evidence" value="ECO:0007669"/>
    <property type="project" value="UniProtKB-KW"/>
</dbReference>
<dbReference type="Gene3D" id="3.40.50.300">
    <property type="entry name" value="P-loop containing nucleotide triphosphate hydrolases"/>
    <property type="match status" value="1"/>
</dbReference>
<dbReference type="GO" id="GO:0015421">
    <property type="term" value="F:ABC-type oligopeptide transporter activity"/>
    <property type="evidence" value="ECO:0007669"/>
    <property type="project" value="TreeGrafter"/>
</dbReference>
<accession>A0A7Y9IAB3</accession>
<dbReference type="GO" id="GO:0005886">
    <property type="term" value="C:plasma membrane"/>
    <property type="evidence" value="ECO:0007669"/>
    <property type="project" value="UniProtKB-SubCell"/>
</dbReference>
<dbReference type="PROSITE" id="PS00211">
    <property type="entry name" value="ABC_TRANSPORTER_1"/>
    <property type="match status" value="1"/>
</dbReference>
<dbReference type="RefSeq" id="WP_179754107.1">
    <property type="nucleotide sequence ID" value="NZ_JACCBU010000001.1"/>
</dbReference>
<feature type="transmembrane region" description="Helical" evidence="5">
    <location>
        <begin position="160"/>
        <end position="176"/>
    </location>
</feature>
<dbReference type="InterPro" id="IPR039421">
    <property type="entry name" value="Type_1_exporter"/>
</dbReference>
<dbReference type="Gene3D" id="1.20.1560.10">
    <property type="entry name" value="ABC transporter type 1, transmembrane domain"/>
    <property type="match status" value="1"/>
</dbReference>
<feature type="transmembrane region" description="Helical" evidence="5">
    <location>
        <begin position="137"/>
        <end position="154"/>
    </location>
</feature>
<dbReference type="InterPro" id="IPR003439">
    <property type="entry name" value="ABC_transporter-like_ATP-bd"/>
</dbReference>
<dbReference type="InterPro" id="IPR036640">
    <property type="entry name" value="ABC1_TM_sf"/>
</dbReference>
<dbReference type="SUPFAM" id="SSF52540">
    <property type="entry name" value="P-loop containing nucleoside triphosphate hydrolases"/>
    <property type="match status" value="1"/>
</dbReference>
<proteinExistence type="predicted"/>
<keyword evidence="9" id="KW-1185">Reference proteome</keyword>
<protein>
    <submittedName>
        <fullName evidence="8">Putative ABC transport system ATP-binding protein</fullName>
    </submittedName>
</protein>
<evidence type="ECO:0000259" key="7">
    <source>
        <dbReference type="PROSITE" id="PS50929"/>
    </source>
</evidence>
<dbReference type="PANTHER" id="PTHR43394:SF1">
    <property type="entry name" value="ATP-BINDING CASSETTE SUB-FAMILY B MEMBER 10, MITOCHONDRIAL"/>
    <property type="match status" value="1"/>
</dbReference>
<keyword evidence="2 5" id="KW-0812">Transmembrane</keyword>
<dbReference type="AlphaFoldDB" id="A0A7Y9IAB3"/>
<keyword evidence="8" id="KW-0547">Nucleotide-binding</keyword>
<name>A0A7Y9IAB3_9ACTN</name>
<gene>
    <name evidence="8" type="ORF">BKA15_004282</name>
</gene>